<sequence length="156" mass="17327">MRSLPLTLIVAAMLLGGCSTGPLATQGALNDKSRVRAAGVAMKGGEYKKAEAILSIYVARTQDGSLELKKLGLFGDTRKEAIDMIVMLLWETGRDKTLAKFADDYLSGDERKTTLCRVEERQGQWQDAYRCWNDLGDADRAERVLRTEASIRILRT</sequence>
<protein>
    <recommendedName>
        <fullName evidence="4">Lipoprotein</fullName>
    </recommendedName>
</protein>
<evidence type="ECO:0008006" key="4">
    <source>
        <dbReference type="Google" id="ProtNLM"/>
    </source>
</evidence>
<proteinExistence type="predicted"/>
<organism evidence="2 3">
    <name type="scientific">Pseudomonas fluorescens</name>
    <dbReference type="NCBI Taxonomy" id="294"/>
    <lineage>
        <taxon>Bacteria</taxon>
        <taxon>Pseudomonadati</taxon>
        <taxon>Pseudomonadota</taxon>
        <taxon>Gammaproteobacteria</taxon>
        <taxon>Pseudomonadales</taxon>
        <taxon>Pseudomonadaceae</taxon>
        <taxon>Pseudomonas</taxon>
    </lineage>
</organism>
<evidence type="ECO:0000313" key="3">
    <source>
        <dbReference type="Proteomes" id="UP000076489"/>
    </source>
</evidence>
<dbReference type="PROSITE" id="PS51257">
    <property type="entry name" value="PROKAR_LIPOPROTEIN"/>
    <property type="match status" value="1"/>
</dbReference>
<evidence type="ECO:0000256" key="1">
    <source>
        <dbReference type="SAM" id="SignalP"/>
    </source>
</evidence>
<reference evidence="3" key="1">
    <citation type="submission" date="2016-03" db="EMBL/GenBank/DDBJ databases">
        <authorList>
            <person name="Ray J."/>
            <person name="Price M."/>
            <person name="Deutschbauer A."/>
        </authorList>
    </citation>
    <scope>NUCLEOTIDE SEQUENCE [LARGE SCALE GENOMIC DNA]</scope>
    <source>
        <strain evidence="3">FW300-N1B4</strain>
    </source>
</reference>
<dbReference type="OrthoDB" id="7019759at2"/>
<keyword evidence="1" id="KW-0732">Signal</keyword>
<dbReference type="EMBL" id="LUKJ01000002">
    <property type="protein sequence ID" value="KZN20772.1"/>
    <property type="molecule type" value="Genomic_DNA"/>
</dbReference>
<accession>A0A161ZFX4</accession>
<feature type="chain" id="PRO_5007830358" description="Lipoprotein" evidence="1">
    <location>
        <begin position="25"/>
        <end position="156"/>
    </location>
</feature>
<evidence type="ECO:0000313" key="2">
    <source>
        <dbReference type="EMBL" id="KZN20772.1"/>
    </source>
</evidence>
<dbReference type="Proteomes" id="UP000076489">
    <property type="component" value="Unassembled WGS sequence"/>
</dbReference>
<gene>
    <name evidence="2" type="ORF">A1D17_04305</name>
</gene>
<dbReference type="AlphaFoldDB" id="A0A161ZFX4"/>
<name>A0A161ZFX4_PSEFL</name>
<feature type="signal peptide" evidence="1">
    <location>
        <begin position="1"/>
        <end position="24"/>
    </location>
</feature>
<reference evidence="2 3" key="2">
    <citation type="journal article" date="2018" name="Nature">
        <title>Mutant phenotypes for thousands of bacterial genes of unknown function.</title>
        <authorList>
            <person name="Price M.N."/>
            <person name="Wetmore K.M."/>
            <person name="Waters R.J."/>
            <person name="Callaghan M."/>
            <person name="Ray J."/>
            <person name="Liu H."/>
            <person name="Kuehl J.V."/>
            <person name="Melnyk R.A."/>
            <person name="Lamson J.S."/>
            <person name="Suh Y."/>
            <person name="Carlson H.K."/>
            <person name="Esquivel Z."/>
            <person name="Sadeeshkumar H."/>
            <person name="Chakraborty R."/>
            <person name="Zane G.M."/>
            <person name="Rubin B.E."/>
            <person name="Wall J.D."/>
            <person name="Visel A."/>
            <person name="Bristow J."/>
            <person name="Blow M.J."/>
            <person name="Arkin A.P."/>
            <person name="Deutschbauer A.M."/>
        </authorList>
    </citation>
    <scope>NUCLEOTIDE SEQUENCE [LARGE SCALE GENOMIC DNA]</scope>
    <source>
        <strain evidence="2 3">FW300-N1B4</strain>
    </source>
</reference>
<comment type="caution">
    <text evidence="2">The sequence shown here is derived from an EMBL/GenBank/DDBJ whole genome shotgun (WGS) entry which is preliminary data.</text>
</comment>